<name>A0A098MAI5_9BACL</name>
<comment type="similarity">
    <text evidence="7">Belongs to the binding-protein-dependent transport system permease family.</text>
</comment>
<gene>
    <name evidence="9" type="ORF">PWYN_06620</name>
</gene>
<feature type="transmembrane region" description="Helical" evidence="7">
    <location>
        <begin position="264"/>
        <end position="288"/>
    </location>
</feature>
<evidence type="ECO:0000313" key="10">
    <source>
        <dbReference type="Proteomes" id="UP000029734"/>
    </source>
</evidence>
<dbReference type="OrthoDB" id="9787541at2"/>
<dbReference type="eggNOG" id="COG1175">
    <property type="taxonomic scope" value="Bacteria"/>
</dbReference>
<dbReference type="Gene3D" id="1.10.3720.10">
    <property type="entry name" value="MetI-like"/>
    <property type="match status" value="1"/>
</dbReference>
<keyword evidence="4 7" id="KW-0812">Transmembrane</keyword>
<evidence type="ECO:0000256" key="3">
    <source>
        <dbReference type="ARBA" id="ARBA00022475"/>
    </source>
</evidence>
<feature type="transmembrane region" description="Helical" evidence="7">
    <location>
        <begin position="158"/>
        <end position="178"/>
    </location>
</feature>
<keyword evidence="3" id="KW-1003">Cell membrane</keyword>
<feature type="transmembrane region" description="Helical" evidence="7">
    <location>
        <begin position="12"/>
        <end position="32"/>
    </location>
</feature>
<comment type="subcellular location">
    <subcellularLocation>
        <location evidence="1 7">Cell membrane</location>
        <topology evidence="1 7">Multi-pass membrane protein</topology>
    </subcellularLocation>
</comment>
<evidence type="ECO:0000256" key="6">
    <source>
        <dbReference type="ARBA" id="ARBA00023136"/>
    </source>
</evidence>
<dbReference type="GO" id="GO:0055085">
    <property type="term" value="P:transmembrane transport"/>
    <property type="evidence" value="ECO:0007669"/>
    <property type="project" value="InterPro"/>
</dbReference>
<dbReference type="PROSITE" id="PS50928">
    <property type="entry name" value="ABC_TM1"/>
    <property type="match status" value="1"/>
</dbReference>
<comment type="caution">
    <text evidence="9">The sequence shown here is derived from an EMBL/GenBank/DDBJ whole genome shotgun (WGS) entry which is preliminary data.</text>
</comment>
<dbReference type="InterPro" id="IPR051393">
    <property type="entry name" value="ABC_transporter_permease"/>
</dbReference>
<reference evidence="9 10" key="2">
    <citation type="submission" date="2014-10" db="EMBL/GenBank/DDBJ databases">
        <title>Comparative genomics of the Paenibacillus odorifer group.</title>
        <authorList>
            <person name="Tsai Y.-C."/>
            <person name="Martin N."/>
            <person name="Korlach J."/>
            <person name="Wiedmann M."/>
        </authorList>
    </citation>
    <scope>NUCLEOTIDE SEQUENCE [LARGE SCALE GENOMIC DNA]</scope>
    <source>
        <strain evidence="9 10">DSM 18334</strain>
    </source>
</reference>
<evidence type="ECO:0000256" key="1">
    <source>
        <dbReference type="ARBA" id="ARBA00004651"/>
    </source>
</evidence>
<feature type="transmembrane region" description="Helical" evidence="7">
    <location>
        <begin position="69"/>
        <end position="94"/>
    </location>
</feature>
<evidence type="ECO:0000259" key="8">
    <source>
        <dbReference type="PROSITE" id="PS50928"/>
    </source>
</evidence>
<dbReference type="Proteomes" id="UP000029734">
    <property type="component" value="Unassembled WGS sequence"/>
</dbReference>
<sequence length="297" mass="34502">MRMKKMRADVQALMFLLPFLVVYVLFTIWPMIKGVEMTFYKWTLIKKMDFIGLDNYRQVLQDREVWEALWHSAIFVVLTTPTMIVLSISLALIANRQSVLQKFYRSIFFIPSVLSVAVASYLGLFVFQPYTGLVNSILHLIQMLPGDKEIFWLTERSLAWIVITLITLWWTVGFNFILHLSAIQEIPDEIYEAAKLDGANDNQIFWRITLPYLTPITKTIMMLQIIASFKVFMQIYIITGGGPLDQTRPIIQLIYQTGFRKNNLGYAATMSYLLFVILLVLSALQYWVNNRKGAEDR</sequence>
<accession>A0A098MAI5</accession>
<keyword evidence="5 7" id="KW-1133">Transmembrane helix</keyword>
<dbReference type="AlphaFoldDB" id="A0A098MAI5"/>
<proteinExistence type="inferred from homology"/>
<dbReference type="RefSeq" id="WP_036649620.1">
    <property type="nucleotide sequence ID" value="NZ_JQCR01000002.1"/>
</dbReference>
<dbReference type="InterPro" id="IPR000515">
    <property type="entry name" value="MetI-like"/>
</dbReference>
<evidence type="ECO:0000256" key="7">
    <source>
        <dbReference type="RuleBase" id="RU363032"/>
    </source>
</evidence>
<reference evidence="9 10" key="1">
    <citation type="submission" date="2014-08" db="EMBL/GenBank/DDBJ databases">
        <authorList>
            <person name="den Bakker H.C."/>
        </authorList>
    </citation>
    <scope>NUCLEOTIDE SEQUENCE [LARGE SCALE GENOMIC DNA]</scope>
    <source>
        <strain evidence="9 10">DSM 18334</strain>
    </source>
</reference>
<keyword evidence="2 7" id="KW-0813">Transport</keyword>
<keyword evidence="6 7" id="KW-0472">Membrane</keyword>
<feature type="domain" description="ABC transmembrane type-1" evidence="8">
    <location>
        <begin position="69"/>
        <end position="285"/>
    </location>
</feature>
<dbReference type="PANTHER" id="PTHR30193">
    <property type="entry name" value="ABC TRANSPORTER PERMEASE PROTEIN"/>
    <property type="match status" value="1"/>
</dbReference>
<evidence type="ECO:0000313" key="9">
    <source>
        <dbReference type="EMBL" id="KGE19058.1"/>
    </source>
</evidence>
<dbReference type="EMBL" id="JQCR01000002">
    <property type="protein sequence ID" value="KGE19058.1"/>
    <property type="molecule type" value="Genomic_DNA"/>
</dbReference>
<protein>
    <submittedName>
        <fullName evidence="9">Sugar ABC transporter permease</fullName>
    </submittedName>
</protein>
<evidence type="ECO:0000256" key="4">
    <source>
        <dbReference type="ARBA" id="ARBA00022692"/>
    </source>
</evidence>
<evidence type="ECO:0000256" key="5">
    <source>
        <dbReference type="ARBA" id="ARBA00022989"/>
    </source>
</evidence>
<dbReference type="SUPFAM" id="SSF161098">
    <property type="entry name" value="MetI-like"/>
    <property type="match status" value="1"/>
</dbReference>
<evidence type="ECO:0000256" key="2">
    <source>
        <dbReference type="ARBA" id="ARBA00022448"/>
    </source>
</evidence>
<dbReference type="Pfam" id="PF00528">
    <property type="entry name" value="BPD_transp_1"/>
    <property type="match status" value="1"/>
</dbReference>
<keyword evidence="10" id="KW-1185">Reference proteome</keyword>
<dbReference type="InterPro" id="IPR035906">
    <property type="entry name" value="MetI-like_sf"/>
</dbReference>
<feature type="transmembrane region" description="Helical" evidence="7">
    <location>
        <begin position="106"/>
        <end position="127"/>
    </location>
</feature>
<dbReference type="GO" id="GO:0005886">
    <property type="term" value="C:plasma membrane"/>
    <property type="evidence" value="ECO:0007669"/>
    <property type="project" value="UniProtKB-SubCell"/>
</dbReference>
<organism evidence="9 10">
    <name type="scientific">Paenibacillus wynnii</name>
    <dbReference type="NCBI Taxonomy" id="268407"/>
    <lineage>
        <taxon>Bacteria</taxon>
        <taxon>Bacillati</taxon>
        <taxon>Bacillota</taxon>
        <taxon>Bacilli</taxon>
        <taxon>Bacillales</taxon>
        <taxon>Paenibacillaceae</taxon>
        <taxon>Paenibacillus</taxon>
    </lineage>
</organism>
<dbReference type="STRING" id="268407.PWYN_06620"/>
<dbReference type="CDD" id="cd06261">
    <property type="entry name" value="TM_PBP2"/>
    <property type="match status" value="1"/>
</dbReference>
<dbReference type="PANTHER" id="PTHR30193:SF41">
    <property type="entry name" value="DIACETYLCHITOBIOSE UPTAKE SYSTEM PERMEASE PROTEIN NGCF"/>
    <property type="match status" value="1"/>
</dbReference>